<accession>A0ABX0ZRF5</accession>
<reference evidence="2 3" key="1">
    <citation type="submission" date="2020-03" db="EMBL/GenBank/DDBJ databases">
        <title>WGS of actinomycetes isolated from Thailand.</title>
        <authorList>
            <person name="Thawai C."/>
        </authorList>
    </citation>
    <scope>NUCLEOTIDE SEQUENCE [LARGE SCALE GENOMIC DNA]</scope>
    <source>
        <strain evidence="2 3">PRB2-1</strain>
    </source>
</reference>
<sequence length="52" mass="5309">MLGRVAVRHRPTPVPEAAGGHTGHDVRPGARRQGYAAAMLAAGRGIGRALPA</sequence>
<gene>
    <name evidence="2" type="ORF">HCN08_24085</name>
</gene>
<feature type="compositionally biased region" description="Basic residues" evidence="1">
    <location>
        <begin position="1"/>
        <end position="11"/>
    </location>
</feature>
<evidence type="ECO:0000313" key="3">
    <source>
        <dbReference type="Proteomes" id="UP000734511"/>
    </source>
</evidence>
<dbReference type="Proteomes" id="UP000734511">
    <property type="component" value="Unassembled WGS sequence"/>
</dbReference>
<keyword evidence="3" id="KW-1185">Reference proteome</keyword>
<dbReference type="EMBL" id="JAATEJ010000021">
    <property type="protein sequence ID" value="NJP46465.1"/>
    <property type="molecule type" value="Genomic_DNA"/>
</dbReference>
<feature type="region of interest" description="Disordered" evidence="1">
    <location>
        <begin position="1"/>
        <end position="29"/>
    </location>
</feature>
<comment type="caution">
    <text evidence="2">The sequence shown here is derived from an EMBL/GenBank/DDBJ whole genome shotgun (WGS) entry which is preliminary data.</text>
</comment>
<name>A0ABX0ZRF5_9ACTN</name>
<organism evidence="2 3">
    <name type="scientific">Actinacidiphila epipremni</name>
    <dbReference type="NCBI Taxonomy" id="2053013"/>
    <lineage>
        <taxon>Bacteria</taxon>
        <taxon>Bacillati</taxon>
        <taxon>Actinomycetota</taxon>
        <taxon>Actinomycetes</taxon>
        <taxon>Kitasatosporales</taxon>
        <taxon>Streptomycetaceae</taxon>
        <taxon>Actinacidiphila</taxon>
    </lineage>
</organism>
<evidence type="ECO:0008006" key="4">
    <source>
        <dbReference type="Google" id="ProtNLM"/>
    </source>
</evidence>
<proteinExistence type="predicted"/>
<evidence type="ECO:0000256" key="1">
    <source>
        <dbReference type="SAM" id="MobiDB-lite"/>
    </source>
</evidence>
<evidence type="ECO:0000313" key="2">
    <source>
        <dbReference type="EMBL" id="NJP46465.1"/>
    </source>
</evidence>
<dbReference type="RefSeq" id="WP_167985311.1">
    <property type="nucleotide sequence ID" value="NZ_JAATEJ010000021.1"/>
</dbReference>
<protein>
    <recommendedName>
        <fullName evidence="4">GNAT family N-acetyltransferase</fullName>
    </recommendedName>
</protein>